<dbReference type="AlphaFoldDB" id="A0A2N5VNW6"/>
<organism evidence="1 2">
    <name type="scientific">Puccinia coronata f. sp. avenae</name>
    <dbReference type="NCBI Taxonomy" id="200324"/>
    <lineage>
        <taxon>Eukaryota</taxon>
        <taxon>Fungi</taxon>
        <taxon>Dikarya</taxon>
        <taxon>Basidiomycota</taxon>
        <taxon>Pucciniomycotina</taxon>
        <taxon>Pucciniomycetes</taxon>
        <taxon>Pucciniales</taxon>
        <taxon>Pucciniaceae</taxon>
        <taxon>Puccinia</taxon>
    </lineage>
</organism>
<gene>
    <name evidence="1" type="ORF">PCASD_00608</name>
</gene>
<evidence type="ECO:0000313" key="2">
    <source>
        <dbReference type="Proteomes" id="UP000235392"/>
    </source>
</evidence>
<accession>A0A2N5VNW6</accession>
<evidence type="ECO:0000313" key="1">
    <source>
        <dbReference type="EMBL" id="PLW51682.1"/>
    </source>
</evidence>
<sequence>MKSAPAAESDFMKVFLRSHPISLAHETSHHSDPPKKFQVVQVPSHSNLQVLALPHTPIFANHPKFIPALQPTVPVFSLTSIIKNHWHQKYPGKTSHLAKTQFQYHGHAQLHTISILIDKLRLPYSLDS</sequence>
<dbReference type="Proteomes" id="UP000235392">
    <property type="component" value="Unassembled WGS sequence"/>
</dbReference>
<name>A0A2N5VNW6_9BASI</name>
<reference evidence="1 2" key="1">
    <citation type="submission" date="2017-11" db="EMBL/GenBank/DDBJ databases">
        <title>De novo assembly and phasing of dikaryotic genomes from two isolates of Puccinia coronata f. sp. avenae, the causal agent of oat crown rust.</title>
        <authorList>
            <person name="Miller M.E."/>
            <person name="Zhang Y."/>
            <person name="Omidvar V."/>
            <person name="Sperschneider J."/>
            <person name="Schwessinger B."/>
            <person name="Raley C."/>
            <person name="Palmer J.M."/>
            <person name="Garnica D."/>
            <person name="Upadhyaya N."/>
            <person name="Rathjen J."/>
            <person name="Taylor J.M."/>
            <person name="Park R.F."/>
            <person name="Dodds P.N."/>
            <person name="Hirsch C.D."/>
            <person name="Kianian S.F."/>
            <person name="Figueroa M."/>
        </authorList>
    </citation>
    <scope>NUCLEOTIDE SEQUENCE [LARGE SCALE GENOMIC DNA]</scope>
    <source>
        <strain evidence="1">12SD80</strain>
    </source>
</reference>
<comment type="caution">
    <text evidence="1">The sequence shown here is derived from an EMBL/GenBank/DDBJ whole genome shotgun (WGS) entry which is preliminary data.</text>
</comment>
<proteinExistence type="predicted"/>
<dbReference type="EMBL" id="PGCI01000004">
    <property type="protein sequence ID" value="PLW51682.1"/>
    <property type="molecule type" value="Genomic_DNA"/>
</dbReference>
<protein>
    <submittedName>
        <fullName evidence="1">Uncharacterized protein</fullName>
    </submittedName>
</protein>